<feature type="coiled-coil region" evidence="1">
    <location>
        <begin position="505"/>
        <end position="539"/>
    </location>
</feature>
<reference evidence="2 3" key="1">
    <citation type="submission" date="2024-08" db="EMBL/GenBank/DDBJ databases">
        <authorList>
            <person name="Will J Nash"/>
            <person name="Angela Man"/>
            <person name="Seanna McTaggart"/>
            <person name="Kendall Baker"/>
            <person name="Tom Barker"/>
            <person name="Leah Catchpole"/>
            <person name="Alex Durrant"/>
            <person name="Karim Gharbi"/>
            <person name="Naomi Irish"/>
            <person name="Gemy Kaithakottil"/>
            <person name="Debby Ku"/>
            <person name="Aaliyah Providence"/>
            <person name="Felix Shaw"/>
            <person name="David Swarbreck"/>
            <person name="Chris Watkins"/>
            <person name="Ann M. McCartney"/>
            <person name="Giulio Formenti"/>
            <person name="Alice Mouton"/>
            <person name="Noel Vella"/>
            <person name="Bjorn M von Reumont"/>
            <person name="Adriana Vella"/>
            <person name="Wilfried Haerty"/>
        </authorList>
    </citation>
    <scope>NUCLEOTIDE SEQUENCE [LARGE SCALE GENOMIC DNA]</scope>
</reference>
<evidence type="ECO:0000256" key="1">
    <source>
        <dbReference type="SAM" id="Coils"/>
    </source>
</evidence>
<accession>A0ABP1NZ96</accession>
<name>A0ABP1NZ96_XYLVO</name>
<gene>
    <name evidence="2" type="ORF">XYLVIOL_LOCUS7130</name>
</gene>
<feature type="coiled-coil region" evidence="1">
    <location>
        <begin position="618"/>
        <end position="677"/>
    </location>
</feature>
<protein>
    <submittedName>
        <fullName evidence="2">Uncharacterized protein</fullName>
    </submittedName>
</protein>
<proteinExistence type="predicted"/>
<feature type="coiled-coil region" evidence="1">
    <location>
        <begin position="283"/>
        <end position="317"/>
    </location>
</feature>
<keyword evidence="1" id="KW-0175">Coiled coil</keyword>
<feature type="coiled-coil region" evidence="1">
    <location>
        <begin position="134"/>
        <end position="161"/>
    </location>
</feature>
<dbReference type="Proteomes" id="UP001642520">
    <property type="component" value="Unassembled WGS sequence"/>
</dbReference>
<evidence type="ECO:0000313" key="3">
    <source>
        <dbReference type="Proteomes" id="UP001642520"/>
    </source>
</evidence>
<comment type="caution">
    <text evidence="2">The sequence shown here is derived from an EMBL/GenBank/DDBJ whole genome shotgun (WGS) entry which is preliminary data.</text>
</comment>
<feature type="coiled-coil region" evidence="1">
    <location>
        <begin position="401"/>
        <end position="470"/>
    </location>
</feature>
<dbReference type="EMBL" id="CAXAJV020001293">
    <property type="protein sequence ID" value="CAL7945292.1"/>
    <property type="molecule type" value="Genomic_DNA"/>
</dbReference>
<organism evidence="2 3">
    <name type="scientific">Xylocopa violacea</name>
    <name type="common">Violet carpenter bee</name>
    <name type="synonym">Apis violacea</name>
    <dbReference type="NCBI Taxonomy" id="135666"/>
    <lineage>
        <taxon>Eukaryota</taxon>
        <taxon>Metazoa</taxon>
        <taxon>Ecdysozoa</taxon>
        <taxon>Arthropoda</taxon>
        <taxon>Hexapoda</taxon>
        <taxon>Insecta</taxon>
        <taxon>Pterygota</taxon>
        <taxon>Neoptera</taxon>
        <taxon>Endopterygota</taxon>
        <taxon>Hymenoptera</taxon>
        <taxon>Apocrita</taxon>
        <taxon>Aculeata</taxon>
        <taxon>Apoidea</taxon>
        <taxon>Anthophila</taxon>
        <taxon>Apidae</taxon>
        <taxon>Xylocopa</taxon>
        <taxon>Xylocopa</taxon>
    </lineage>
</organism>
<evidence type="ECO:0000313" key="2">
    <source>
        <dbReference type="EMBL" id="CAL7945292.1"/>
    </source>
</evidence>
<keyword evidence="3" id="KW-1185">Reference proteome</keyword>
<sequence length="714" mass="84503">MDFTNIFIKIYGFFFMEIYSLLFKNKTEQDKQTELKLLPQMRVWFENSNLAEKENINSISTKLYNVLKELEKQNISEKESNRKTGARVLELKKQTEYIPFERNQFKSISYELCVELKKKVAEMESKYMLEKTIKQEQMIKILELEKQIEDITLEKNKLECIVADLHTELFTSYQDKLDKLVSENMKVPALCKNEETENIRDNNSLLYDHECIYKEKMTIFIEETKCLLSEFNELFSNLMDKIEENVIVKEQCNIIKCKIEQLLTINLAENSILKIQSPEPESIKYLKAENDTLKAEIVELKERVKVLAEENAQFSTNQLETTGNLDSSCNERSSNTSLHLLTTYDNDAEKNKTEHEIPNVNTCEILLSKVTTLQGKIDHPTHLNEKLVTNQRSELFDSNIIRSEKEELHYLKKHCDELKKENVQTKELEQQNALKIKELEALTNNLQTNIRNQESHCRRLEEKLLLKREQEEYSLMHGIQSNEIETVDFKNNLETNYKSEVDSVIQRYQQFINKYENNMQKLNDNLNKYNNETLNLTEKLAFLHSIEEKFNEMVAEKEYVFHQQKILINDNQKLNRELSDIRKCMINELTSLKCNENSIDFSNKSVNEIFVVLLHSLVSKEKEVIMTMQEKYERAMQKVENEKQQWINVVKCATTMAKELKSEIERFQTEKESIHADYKDQIHQLKHILRKSINEKKVFKKELYKGIRNGKIEL</sequence>